<keyword evidence="1 3" id="KW-0489">Methyltransferase</keyword>
<reference evidence="3" key="1">
    <citation type="submission" date="2022-04" db="EMBL/GenBank/DDBJ databases">
        <title>Desulfatitalea alkaliphila sp. nov., a novel anaerobic sulfate-reducing bacterium isolated from terrestrial mud volcano, Taman Peninsula, Russia.</title>
        <authorList>
            <person name="Khomyakova M.A."/>
            <person name="Merkel A.Y."/>
            <person name="Slobodkin A.I."/>
        </authorList>
    </citation>
    <scope>NUCLEOTIDE SEQUENCE</scope>
    <source>
        <strain evidence="3">M08but</strain>
    </source>
</reference>
<name>A0AA41UKW7_9BACT</name>
<dbReference type="GO" id="GO:0032259">
    <property type="term" value="P:methylation"/>
    <property type="evidence" value="ECO:0007669"/>
    <property type="project" value="UniProtKB-KW"/>
</dbReference>
<dbReference type="InterPro" id="IPR029063">
    <property type="entry name" value="SAM-dependent_MTases_sf"/>
</dbReference>
<dbReference type="Pfam" id="PF06325">
    <property type="entry name" value="PrmA"/>
    <property type="match status" value="1"/>
</dbReference>
<gene>
    <name evidence="3" type="ORF">MRX98_09890</name>
</gene>
<keyword evidence="3" id="KW-0687">Ribonucleoprotein</keyword>
<keyword evidence="3" id="KW-0689">Ribosomal protein</keyword>
<dbReference type="InterPro" id="IPR050078">
    <property type="entry name" value="Ribosomal_L11_MeTrfase_PrmA"/>
</dbReference>
<dbReference type="SUPFAM" id="SSF53335">
    <property type="entry name" value="S-adenosyl-L-methionine-dependent methyltransferases"/>
    <property type="match status" value="1"/>
</dbReference>
<dbReference type="GO" id="GO:0005840">
    <property type="term" value="C:ribosome"/>
    <property type="evidence" value="ECO:0007669"/>
    <property type="project" value="UniProtKB-KW"/>
</dbReference>
<comment type="caution">
    <text evidence="3">The sequence shown here is derived from an EMBL/GenBank/DDBJ whole genome shotgun (WGS) entry which is preliminary data.</text>
</comment>
<dbReference type="GO" id="GO:0008276">
    <property type="term" value="F:protein methyltransferase activity"/>
    <property type="evidence" value="ECO:0007669"/>
    <property type="project" value="TreeGrafter"/>
</dbReference>
<evidence type="ECO:0000256" key="1">
    <source>
        <dbReference type="ARBA" id="ARBA00022603"/>
    </source>
</evidence>
<evidence type="ECO:0000313" key="3">
    <source>
        <dbReference type="EMBL" id="MCJ8500881.1"/>
    </source>
</evidence>
<keyword evidence="2" id="KW-0808">Transferase</keyword>
<protein>
    <submittedName>
        <fullName evidence="3">50S ribosomal protein L11 methyltransferase</fullName>
    </submittedName>
</protein>
<dbReference type="Proteomes" id="UP001165427">
    <property type="component" value="Unassembled WGS sequence"/>
</dbReference>
<dbReference type="EMBL" id="JALJRB010000009">
    <property type="protein sequence ID" value="MCJ8500881.1"/>
    <property type="molecule type" value="Genomic_DNA"/>
</dbReference>
<evidence type="ECO:0000256" key="2">
    <source>
        <dbReference type="ARBA" id="ARBA00022679"/>
    </source>
</evidence>
<accession>A0AA41UKW7</accession>
<evidence type="ECO:0000313" key="4">
    <source>
        <dbReference type="Proteomes" id="UP001165427"/>
    </source>
</evidence>
<dbReference type="CDD" id="cd02440">
    <property type="entry name" value="AdoMet_MTases"/>
    <property type="match status" value="1"/>
</dbReference>
<proteinExistence type="predicted"/>
<dbReference type="RefSeq" id="WP_246906598.1">
    <property type="nucleotide sequence ID" value="NZ_JALJRB010000009.1"/>
</dbReference>
<dbReference type="PANTHER" id="PTHR43648">
    <property type="entry name" value="ELECTRON TRANSFER FLAVOPROTEIN BETA SUBUNIT LYSINE METHYLTRANSFERASE"/>
    <property type="match status" value="1"/>
</dbReference>
<keyword evidence="4" id="KW-1185">Reference proteome</keyword>
<dbReference type="PANTHER" id="PTHR43648:SF1">
    <property type="entry name" value="ELECTRON TRANSFER FLAVOPROTEIN BETA SUBUNIT LYSINE METHYLTRANSFERASE"/>
    <property type="match status" value="1"/>
</dbReference>
<dbReference type="AlphaFoldDB" id="A0AA41UKW7"/>
<organism evidence="3 4">
    <name type="scientific">Desulfatitalea alkaliphila</name>
    <dbReference type="NCBI Taxonomy" id="2929485"/>
    <lineage>
        <taxon>Bacteria</taxon>
        <taxon>Pseudomonadati</taxon>
        <taxon>Thermodesulfobacteriota</taxon>
        <taxon>Desulfobacteria</taxon>
        <taxon>Desulfobacterales</taxon>
        <taxon>Desulfosarcinaceae</taxon>
        <taxon>Desulfatitalea</taxon>
    </lineage>
</organism>
<sequence length="272" mass="29755">MVENAVKEWLRKYFSHRRQRVTPSELIRELHRRFPAEAPRRFRRLIQQMVDAGELLYTHPFAISHLEWNHSISHLISPRLALVTGNAQVNTPAAVMPLRMQVGGAFGGGDHPTTRLCLTAVDDLLLEIRRAGRVFPRAAVDVGTGTGMLSLAVALLGVARVLALDLDPLACHEAAINVKCNDLQNRILVAAGSLAAVPNRCFDLVMANLRPPTLHCLMPALKTVTRPGGHWVLSGFRPDEGEALQSVLPAGCGCERQLEHLDWGAMVVAVGS</sequence>
<dbReference type="Gene3D" id="3.40.50.150">
    <property type="entry name" value="Vaccinia Virus protein VP39"/>
    <property type="match status" value="1"/>
</dbReference>